<reference evidence="2 3" key="1">
    <citation type="submission" date="2024-11" db="EMBL/GenBank/DDBJ databases">
        <title>A near-complete genome assembly of Cinchona calisaya.</title>
        <authorList>
            <person name="Lian D.C."/>
            <person name="Zhao X.W."/>
            <person name="Wei L."/>
        </authorList>
    </citation>
    <scope>NUCLEOTIDE SEQUENCE [LARGE SCALE GENOMIC DNA]</scope>
    <source>
        <tissue evidence="2">Nenye</tissue>
    </source>
</reference>
<dbReference type="InterPro" id="IPR021916">
    <property type="entry name" value="DUF3527"/>
</dbReference>
<dbReference type="AlphaFoldDB" id="A0ABD2XZ72"/>
<feature type="region of interest" description="Disordered" evidence="1">
    <location>
        <begin position="244"/>
        <end position="266"/>
    </location>
</feature>
<dbReference type="PANTHER" id="PTHR31390">
    <property type="entry name" value="EXPRESSED PROTEIN"/>
    <property type="match status" value="1"/>
</dbReference>
<evidence type="ECO:0000313" key="3">
    <source>
        <dbReference type="Proteomes" id="UP001630127"/>
    </source>
</evidence>
<evidence type="ECO:0000256" key="1">
    <source>
        <dbReference type="SAM" id="MobiDB-lite"/>
    </source>
</evidence>
<dbReference type="EMBL" id="JBJUIK010000017">
    <property type="protein sequence ID" value="KAL3498842.1"/>
    <property type="molecule type" value="Genomic_DNA"/>
</dbReference>
<dbReference type="Pfam" id="PF12043">
    <property type="entry name" value="DUF3527"/>
    <property type="match status" value="1"/>
</dbReference>
<comment type="caution">
    <text evidence="2">The sequence shown here is derived from an EMBL/GenBank/DDBJ whole genome shotgun (WGS) entry which is preliminary data.</text>
</comment>
<keyword evidence="3" id="KW-1185">Reference proteome</keyword>
<proteinExistence type="predicted"/>
<evidence type="ECO:0008006" key="4">
    <source>
        <dbReference type="Google" id="ProtNLM"/>
    </source>
</evidence>
<accession>A0ABD2XZ72</accession>
<dbReference type="PANTHER" id="PTHR31390:SF0">
    <property type="entry name" value="DOMAIN PROTEIN, PUTATIVE (DUF3527)-RELATED"/>
    <property type="match status" value="1"/>
</dbReference>
<organism evidence="2 3">
    <name type="scientific">Cinchona calisaya</name>
    <dbReference type="NCBI Taxonomy" id="153742"/>
    <lineage>
        <taxon>Eukaryota</taxon>
        <taxon>Viridiplantae</taxon>
        <taxon>Streptophyta</taxon>
        <taxon>Embryophyta</taxon>
        <taxon>Tracheophyta</taxon>
        <taxon>Spermatophyta</taxon>
        <taxon>Magnoliopsida</taxon>
        <taxon>eudicotyledons</taxon>
        <taxon>Gunneridae</taxon>
        <taxon>Pentapetalae</taxon>
        <taxon>asterids</taxon>
        <taxon>lamiids</taxon>
        <taxon>Gentianales</taxon>
        <taxon>Rubiaceae</taxon>
        <taxon>Cinchonoideae</taxon>
        <taxon>Cinchoneae</taxon>
        <taxon>Cinchona</taxon>
    </lineage>
</organism>
<protein>
    <recommendedName>
        <fullName evidence="4">Bromo-adjacent domain-containing protein</fullName>
    </recommendedName>
</protein>
<evidence type="ECO:0000313" key="2">
    <source>
        <dbReference type="EMBL" id="KAL3498842.1"/>
    </source>
</evidence>
<feature type="compositionally biased region" description="Polar residues" evidence="1">
    <location>
        <begin position="139"/>
        <end position="150"/>
    </location>
</feature>
<feature type="region of interest" description="Disordered" evidence="1">
    <location>
        <begin position="129"/>
        <end position="150"/>
    </location>
</feature>
<sequence>MELDFDKYCVVDGSPTTVLPSTRRRSKVEKRKSKAYPRYANELLGMNEDFTGISFHHYRSISCKSTSARADPLEYDEVRKRGSVYQSSKEVRLMRKTGVAEGRKKIEFSQSSATALSFGIVDSLCKSDDESSQVEQKRSSVMSKNSDLSEATISKPQVELSSHDLLDLSFQPVQIRGVPSDGCSELSFESDSRDTQCTENVGRQSLQDPKFKSKPLLVPLSYGNRLLGKDSVVPFHKSLSSKLALPHSPVRSESDSSRTSSSKSRFGPVRKVFDPFVKSKLQRSPLSSAVEPQVENPTGLVTFSRVKTSLLHDFSDMGQHMIESCSVKENYNKLVQSTPAHLNGILKLDRKQGVPLFEFSVKFPEDIFVARTWKADNALNWTYTFHSVKERRKSNASGRGLKETHKGSSMVAQMQVSCYLCAELKDPGAFDNSMVTEFVLYDTAHPRKSGSSQDNSSCLIDVAKAPKASEENSLQGTQNLDEVSVKTKIKGQPKYGCDSGRSKPSTSNPLAAAELHPHLQIGAIVVQVPYEKRESLKFKSSDKKIDQPLLSFLDNSGVEHRKEHIPDCSSPVKVNVVIPSGNHSLPTTESHGPSPLLDRWRLGGGCDCGGWDMACPLNVLGNPNVQIAEDHLMDDQHPLKLFVQGKKDNTPALTMAVMEDEQFAVDFHAQLSTLQAFAICIAVWHTMESSVNMRQEENMHLLQSNSLRVFIEEEVKSLIDAVTEEEKCKDKRRTEEVLSSFKINPPFSPIARV</sequence>
<dbReference type="Proteomes" id="UP001630127">
    <property type="component" value="Unassembled WGS sequence"/>
</dbReference>
<feature type="region of interest" description="Disordered" evidence="1">
    <location>
        <begin position="184"/>
        <end position="205"/>
    </location>
</feature>
<name>A0ABD2XZ72_9GENT</name>
<gene>
    <name evidence="2" type="ORF">ACH5RR_041574</name>
</gene>